<keyword evidence="3" id="KW-1185">Reference proteome</keyword>
<gene>
    <name evidence="2" type="ORF">Q0590_07855</name>
</gene>
<comment type="caution">
    <text evidence="2">The sequence shown here is derived from an EMBL/GenBank/DDBJ whole genome shotgun (WGS) entry which is preliminary data.</text>
</comment>
<dbReference type="RefSeq" id="WP_302036962.1">
    <property type="nucleotide sequence ID" value="NZ_JAUKPO010000003.1"/>
</dbReference>
<organism evidence="2 3">
    <name type="scientific">Rhodocytophaga aerolata</name>
    <dbReference type="NCBI Taxonomy" id="455078"/>
    <lineage>
        <taxon>Bacteria</taxon>
        <taxon>Pseudomonadati</taxon>
        <taxon>Bacteroidota</taxon>
        <taxon>Cytophagia</taxon>
        <taxon>Cytophagales</taxon>
        <taxon>Rhodocytophagaceae</taxon>
        <taxon>Rhodocytophaga</taxon>
    </lineage>
</organism>
<evidence type="ECO:0000313" key="2">
    <source>
        <dbReference type="EMBL" id="MDO1446161.1"/>
    </source>
</evidence>
<evidence type="ECO:0000313" key="3">
    <source>
        <dbReference type="Proteomes" id="UP001168528"/>
    </source>
</evidence>
<protein>
    <recommendedName>
        <fullName evidence="4">T9SS type A sorting domain-containing protein</fullName>
    </recommendedName>
</protein>
<name>A0ABT8R233_9BACT</name>
<dbReference type="EMBL" id="JAUKPO010000003">
    <property type="protein sequence ID" value="MDO1446161.1"/>
    <property type="molecule type" value="Genomic_DNA"/>
</dbReference>
<accession>A0ABT8R233</accession>
<evidence type="ECO:0000256" key="1">
    <source>
        <dbReference type="SAM" id="MobiDB-lite"/>
    </source>
</evidence>
<proteinExistence type="predicted"/>
<evidence type="ECO:0008006" key="4">
    <source>
        <dbReference type="Google" id="ProtNLM"/>
    </source>
</evidence>
<reference evidence="2" key="1">
    <citation type="submission" date="2023-07" db="EMBL/GenBank/DDBJ databases">
        <title>The genome sequence of Rhodocytophaga aerolata KACC 12507.</title>
        <authorList>
            <person name="Zhang X."/>
        </authorList>
    </citation>
    <scope>NUCLEOTIDE SEQUENCE</scope>
    <source>
        <strain evidence="2">KACC 12507</strain>
    </source>
</reference>
<feature type="region of interest" description="Disordered" evidence="1">
    <location>
        <begin position="1"/>
        <end position="21"/>
    </location>
</feature>
<sequence>MSTSLFASNDRGEVKENAQPIVRPTSKKSVYQVVYQSAHKGAVTVNILDANGKVIMVDRIINDSEGFMRPYNFASLAEGNYQIEVKDHTGRVVLPLNHTVAVAPVKVKIQALDTKKFQLVMVGQSSGGLQVEIKDNNNRIVYSDYIQTSSSFSKVYNLSQLQAENFTFEVKNNNKVITSEQF</sequence>
<dbReference type="Proteomes" id="UP001168528">
    <property type="component" value="Unassembled WGS sequence"/>
</dbReference>